<dbReference type="OrthoDB" id="9776324at2"/>
<dbReference type="GO" id="GO:0006811">
    <property type="term" value="P:monoatomic ion transport"/>
    <property type="evidence" value="ECO:0007669"/>
    <property type="project" value="UniProtKB-KW"/>
</dbReference>
<dbReference type="Proteomes" id="UP000467132">
    <property type="component" value="Unassembled WGS sequence"/>
</dbReference>
<feature type="transmembrane region" description="Helical" evidence="13">
    <location>
        <begin position="74"/>
        <end position="93"/>
    </location>
</feature>
<keyword evidence="6" id="KW-0050">Antiport</keyword>
<dbReference type="PIRSF" id="PIRSF006603">
    <property type="entry name" value="DinF"/>
    <property type="match status" value="1"/>
</dbReference>
<protein>
    <recommendedName>
        <fullName evidence="4">Probable multidrug resistance protein NorM</fullName>
    </recommendedName>
    <alternativeName>
        <fullName evidence="12">Multidrug-efflux transporter</fullName>
    </alternativeName>
</protein>
<evidence type="ECO:0000256" key="1">
    <source>
        <dbReference type="ARBA" id="ARBA00003408"/>
    </source>
</evidence>
<evidence type="ECO:0000313" key="15">
    <source>
        <dbReference type="Proteomes" id="UP000467132"/>
    </source>
</evidence>
<proteinExistence type="inferred from homology"/>
<dbReference type="CDD" id="cd13140">
    <property type="entry name" value="MATE_like_1"/>
    <property type="match status" value="1"/>
</dbReference>
<dbReference type="GO" id="GO:0005886">
    <property type="term" value="C:plasma membrane"/>
    <property type="evidence" value="ECO:0007669"/>
    <property type="project" value="UniProtKB-SubCell"/>
</dbReference>
<keyword evidence="11 13" id="KW-0472">Membrane</keyword>
<reference evidence="14 15" key="1">
    <citation type="submission" date="2018-08" db="EMBL/GenBank/DDBJ databases">
        <title>Murine metabolic-syndrome-specific gut microbial biobank.</title>
        <authorList>
            <person name="Liu C."/>
        </authorList>
    </citation>
    <scope>NUCLEOTIDE SEQUENCE [LARGE SCALE GENOMIC DNA]</scope>
    <source>
        <strain evidence="14 15">583</strain>
    </source>
</reference>
<evidence type="ECO:0000256" key="6">
    <source>
        <dbReference type="ARBA" id="ARBA00022449"/>
    </source>
</evidence>
<feature type="transmembrane region" description="Helical" evidence="13">
    <location>
        <begin position="231"/>
        <end position="252"/>
    </location>
</feature>
<evidence type="ECO:0000256" key="5">
    <source>
        <dbReference type="ARBA" id="ARBA00022448"/>
    </source>
</evidence>
<keyword evidence="10" id="KW-0406">Ion transport</keyword>
<feature type="transmembrane region" description="Helical" evidence="13">
    <location>
        <begin position="366"/>
        <end position="386"/>
    </location>
</feature>
<dbReference type="InterPro" id="IPR002528">
    <property type="entry name" value="MATE_fam"/>
</dbReference>
<comment type="caution">
    <text evidence="14">The sequence shown here is derived from an EMBL/GenBank/DDBJ whole genome shotgun (WGS) entry which is preliminary data.</text>
</comment>
<dbReference type="EMBL" id="QXXA01000006">
    <property type="protein sequence ID" value="NBI06367.1"/>
    <property type="molecule type" value="Genomic_DNA"/>
</dbReference>
<feature type="transmembrane region" description="Helical" evidence="13">
    <location>
        <begin position="25"/>
        <end position="45"/>
    </location>
</feature>
<keyword evidence="8 13" id="KW-0812">Transmembrane</keyword>
<evidence type="ECO:0000313" key="14">
    <source>
        <dbReference type="EMBL" id="NBI06367.1"/>
    </source>
</evidence>
<dbReference type="NCBIfam" id="TIGR00797">
    <property type="entry name" value="matE"/>
    <property type="match status" value="1"/>
</dbReference>
<dbReference type="GO" id="GO:0042910">
    <property type="term" value="F:xenobiotic transmembrane transporter activity"/>
    <property type="evidence" value="ECO:0007669"/>
    <property type="project" value="InterPro"/>
</dbReference>
<evidence type="ECO:0000256" key="12">
    <source>
        <dbReference type="ARBA" id="ARBA00031636"/>
    </source>
</evidence>
<keyword evidence="15" id="KW-1185">Reference proteome</keyword>
<feature type="transmembrane region" description="Helical" evidence="13">
    <location>
        <begin position="264"/>
        <end position="284"/>
    </location>
</feature>
<comment type="subcellular location">
    <subcellularLocation>
        <location evidence="2">Cell membrane</location>
        <topology evidence="2">Multi-pass membrane protein</topology>
    </subcellularLocation>
</comment>
<feature type="transmembrane region" description="Helical" evidence="13">
    <location>
        <begin position="146"/>
        <end position="169"/>
    </location>
</feature>
<evidence type="ECO:0000256" key="11">
    <source>
        <dbReference type="ARBA" id="ARBA00023136"/>
    </source>
</evidence>
<evidence type="ECO:0000256" key="10">
    <source>
        <dbReference type="ARBA" id="ARBA00023065"/>
    </source>
</evidence>
<evidence type="ECO:0000256" key="8">
    <source>
        <dbReference type="ARBA" id="ARBA00022692"/>
    </source>
</evidence>
<dbReference type="InterPro" id="IPR048279">
    <property type="entry name" value="MdtK-like"/>
</dbReference>
<dbReference type="GO" id="GO:0015297">
    <property type="term" value="F:antiporter activity"/>
    <property type="evidence" value="ECO:0007669"/>
    <property type="project" value="UniProtKB-KW"/>
</dbReference>
<evidence type="ECO:0000256" key="9">
    <source>
        <dbReference type="ARBA" id="ARBA00022989"/>
    </source>
</evidence>
<sequence>MATSFGQMAYNITDMFWIGKLGSDSVAAVGTAGFFTWFAVAFITISKIGAEVGVAQSIGKNHIKDAKGYIRSSIQLNIIFSIIYAFILFFFRNSLIGFFDLPKVDVVNMSRDYLMIISFGIPFYFINPVFTAIFNGSGDSNTPFKINIIGLISNIILDPLFIFGLGPLISFGVKGAAIATIVSQMLVTILFIYSIKGRIEIFNDIKFLKNIEITYIKKITKMGMPPAIQSGLFTFFSMLIARILAGFGAGPIAVQKVGSQIEAISWMTAGGFSSALSAFVGQNYGSEKFKRIKEGYFTGLLMVGVIGVFATVILIFGGEIIMKQFFIEKDVIAEGVIYLRILGVSQIFMTIEIATTGAFNGLGRTLPPSLVGIILTGLRVPFAMILSSDDLLGLKGVWWSISISSVFKGVFLMIWFIIILKKFIYPKINLEQNMYKDTTKK</sequence>
<dbReference type="Pfam" id="PF01554">
    <property type="entry name" value="MatE"/>
    <property type="match status" value="2"/>
</dbReference>
<feature type="transmembrane region" description="Helical" evidence="13">
    <location>
        <begin position="337"/>
        <end position="359"/>
    </location>
</feature>
<evidence type="ECO:0000256" key="4">
    <source>
        <dbReference type="ARBA" id="ARBA00020268"/>
    </source>
</evidence>
<keyword evidence="7" id="KW-1003">Cell membrane</keyword>
<comment type="similarity">
    <text evidence="3">Belongs to the multi antimicrobial extrusion (MATE) (TC 2.A.66.1) family.</text>
</comment>
<comment type="function">
    <text evidence="1">Multidrug efflux pump.</text>
</comment>
<dbReference type="PANTHER" id="PTHR43298:SF2">
    <property type="entry name" value="FMN_FAD EXPORTER YEEO-RELATED"/>
    <property type="match status" value="1"/>
</dbReference>
<feature type="transmembrane region" description="Helical" evidence="13">
    <location>
        <begin position="398"/>
        <end position="420"/>
    </location>
</feature>
<keyword evidence="5" id="KW-0813">Transport</keyword>
<feature type="transmembrane region" description="Helical" evidence="13">
    <location>
        <begin position="175"/>
        <end position="195"/>
    </location>
</feature>
<feature type="transmembrane region" description="Helical" evidence="13">
    <location>
        <begin position="296"/>
        <end position="317"/>
    </location>
</feature>
<gene>
    <name evidence="14" type="ORF">D3Z33_05770</name>
</gene>
<feature type="transmembrane region" description="Helical" evidence="13">
    <location>
        <begin position="113"/>
        <end position="134"/>
    </location>
</feature>
<name>A0A845QU33_9CLOT</name>
<dbReference type="PANTHER" id="PTHR43298">
    <property type="entry name" value="MULTIDRUG RESISTANCE PROTEIN NORM-RELATED"/>
    <property type="match status" value="1"/>
</dbReference>
<keyword evidence="9 13" id="KW-1133">Transmembrane helix</keyword>
<evidence type="ECO:0000256" key="7">
    <source>
        <dbReference type="ARBA" id="ARBA00022475"/>
    </source>
</evidence>
<evidence type="ECO:0000256" key="13">
    <source>
        <dbReference type="SAM" id="Phobius"/>
    </source>
</evidence>
<dbReference type="AlphaFoldDB" id="A0A845QU33"/>
<accession>A0A845QU33</accession>
<evidence type="ECO:0000256" key="2">
    <source>
        <dbReference type="ARBA" id="ARBA00004651"/>
    </source>
</evidence>
<evidence type="ECO:0000256" key="3">
    <source>
        <dbReference type="ARBA" id="ARBA00010199"/>
    </source>
</evidence>
<organism evidence="14 15">
    <name type="scientific">Senegalia massiliensis</name>
    <dbReference type="NCBI Taxonomy" id="1720316"/>
    <lineage>
        <taxon>Bacteria</taxon>
        <taxon>Bacillati</taxon>
        <taxon>Bacillota</taxon>
        <taxon>Clostridia</taxon>
        <taxon>Eubacteriales</taxon>
        <taxon>Clostridiaceae</taxon>
        <taxon>Senegalia</taxon>
    </lineage>
</organism>
<dbReference type="InterPro" id="IPR050222">
    <property type="entry name" value="MATE_MdtK"/>
</dbReference>